<feature type="transmembrane region" description="Helical" evidence="1">
    <location>
        <begin position="12"/>
        <end position="32"/>
    </location>
</feature>
<sequence>MSDTSPGHRLLTRISVAAFALVTLALLLPGHLKRWQAPVPRDGAFYTTQAFERRTRVFHGDGHFGRLAAGLRLGEVVSFECISSAAARREFGWRGAREVIFDCPTVFRDTGGAEYTWVFRLIPNDDPLTNPAPEGYGTFHIDAGEARAILEAQGMFP</sequence>
<keyword evidence="1" id="KW-0812">Transmembrane</keyword>
<comment type="caution">
    <text evidence="2">The sequence shown here is derived from an EMBL/GenBank/DDBJ whole genome shotgun (WGS) entry which is preliminary data.</text>
</comment>
<proteinExistence type="predicted"/>
<keyword evidence="1" id="KW-0472">Membrane</keyword>
<protein>
    <submittedName>
        <fullName evidence="2">Uncharacterized protein</fullName>
    </submittedName>
</protein>
<reference evidence="2 3" key="1">
    <citation type="journal article" date="2020" name="Proc. Natl. Acad. Sci. U.S.A.">
        <title>Ecological drivers of bacterial community assembly in synthetic phycospheres.</title>
        <authorList>
            <person name="Fu H."/>
            <person name="Uchimiya M."/>
            <person name="Gore J."/>
            <person name="Moran M.A."/>
        </authorList>
    </citation>
    <scope>NUCLEOTIDE SEQUENCE [LARGE SCALE GENOMIC DNA]</scope>
    <source>
        <strain evidence="2">HF-Din03</strain>
    </source>
</reference>
<evidence type="ECO:0000256" key="1">
    <source>
        <dbReference type="SAM" id="Phobius"/>
    </source>
</evidence>
<dbReference type="AlphaFoldDB" id="A0A850LL76"/>
<dbReference type="EMBL" id="JABXIY010000047">
    <property type="protein sequence ID" value="NVK98469.1"/>
    <property type="molecule type" value="Genomic_DNA"/>
</dbReference>
<dbReference type="RefSeq" id="WP_030003198.1">
    <property type="nucleotide sequence ID" value="NZ_CP076685.1"/>
</dbReference>
<evidence type="ECO:0000313" key="3">
    <source>
        <dbReference type="Proteomes" id="UP000565723"/>
    </source>
</evidence>
<keyword evidence="1" id="KW-1133">Transmembrane helix</keyword>
<accession>A0A850LL76</accession>
<evidence type="ECO:0000313" key="2">
    <source>
        <dbReference type="EMBL" id="NVK98469.1"/>
    </source>
</evidence>
<dbReference type="Proteomes" id="UP000565723">
    <property type="component" value="Unassembled WGS sequence"/>
</dbReference>
<organism evidence="2 3">
    <name type="scientific">Ruegeria pomeroyi</name>
    <dbReference type="NCBI Taxonomy" id="89184"/>
    <lineage>
        <taxon>Bacteria</taxon>
        <taxon>Pseudomonadati</taxon>
        <taxon>Pseudomonadota</taxon>
        <taxon>Alphaproteobacteria</taxon>
        <taxon>Rhodobacterales</taxon>
        <taxon>Roseobacteraceae</taxon>
        <taxon>Ruegeria</taxon>
    </lineage>
</organism>
<gene>
    <name evidence="2" type="ORF">HW564_16210</name>
</gene>
<name>A0A850LL76_9RHOB</name>